<evidence type="ECO:0000313" key="2">
    <source>
        <dbReference type="Proteomes" id="UP000253831"/>
    </source>
</evidence>
<protein>
    <submittedName>
        <fullName evidence="1">Uncharacterized protein</fullName>
    </submittedName>
</protein>
<sequence>MYDNFNWHIADDKRSIDLAGDSLVPVILNRKQVGSAPFQVDAIGIFIACCAVHKRYARLAFNIFTFGNQIHLVAE</sequence>
<comment type="caution">
    <text evidence="1">The sequence shown here is derived from an EMBL/GenBank/DDBJ whole genome shotgun (WGS) entry which is preliminary data.</text>
</comment>
<gene>
    <name evidence="1" type="ORF">DVS81_17290</name>
</gene>
<name>A0A369XHH1_9PROT</name>
<evidence type="ECO:0000313" key="1">
    <source>
        <dbReference type="EMBL" id="RDE49334.1"/>
    </source>
</evidence>
<proteinExistence type="predicted"/>
<organism evidence="1 2">
    <name type="scientific">Candidatus Accumulibacter meliphilus</name>
    <dbReference type="NCBI Taxonomy" id="2211374"/>
    <lineage>
        <taxon>Bacteria</taxon>
        <taxon>Pseudomonadati</taxon>
        <taxon>Pseudomonadota</taxon>
        <taxon>Betaproteobacteria</taxon>
        <taxon>Candidatus Accumulibacter</taxon>
    </lineage>
</organism>
<reference evidence="1 2" key="1">
    <citation type="submission" date="2018-05" db="EMBL/GenBank/DDBJ databases">
        <title>Integrated omic analyses show evidence that a Ca. Accumulibacter phosphatis strain performs denitrification under micro-aerobic conditions.</title>
        <authorList>
            <person name="Camejo P.Y."/>
            <person name="Katherine M.D."/>
            <person name="Daniel N.R."/>
        </authorList>
    </citation>
    <scope>NUCLEOTIDE SEQUENCE [LARGE SCALE GENOMIC DNA]</scope>
    <source>
        <strain evidence="1">UW-LDO-IC</strain>
    </source>
</reference>
<dbReference type="AlphaFoldDB" id="A0A369XHH1"/>
<accession>A0A369XHH1</accession>
<dbReference type="EMBL" id="QPGA01000046">
    <property type="protein sequence ID" value="RDE49334.1"/>
    <property type="molecule type" value="Genomic_DNA"/>
</dbReference>
<dbReference type="Proteomes" id="UP000253831">
    <property type="component" value="Unassembled WGS sequence"/>
</dbReference>